<dbReference type="PIRSF" id="PIRSF000309">
    <property type="entry name" value="NAD_red_hyd_HoxU"/>
    <property type="match status" value="1"/>
</dbReference>
<sequence length="241" mass="26216">MSIRNSFTIDGERVDFEPGQSILQAALAAGVFIPHLCFHPEFSAHGSCKLCTVVVNGRNGSACTIAAMPGQEVRSDTPELNQRRRMLLQMLFVEGNHFCPGCEKSGNCKLQAMAYELEMFNDHFQHFFPDRGPVDASHPEVMLDRNRCIQCELCVRASRDIDGKEVFSLAGRGPASHLVVNAASGLLGDTPFAATDKAAEVCPVGAIMVKRVGFTAPIGRRKYDGASIRDQIEHPAPAQEG</sequence>
<accession>A0A1N7KZS9</accession>
<dbReference type="InterPro" id="IPR019574">
    <property type="entry name" value="NADH_UbQ_OxRdtase_Gsu_4Fe4S-bd"/>
</dbReference>
<dbReference type="PROSITE" id="PS00642">
    <property type="entry name" value="COMPLEX1_75K_2"/>
    <property type="match status" value="1"/>
</dbReference>
<gene>
    <name evidence="9" type="ORF">SAMN05421580_103141</name>
</gene>
<comment type="similarity">
    <text evidence="2">Belongs to the complex I 75 kDa subunit family.</text>
</comment>
<dbReference type="STRING" id="453582.SAMN05421580_103141"/>
<evidence type="ECO:0000259" key="8">
    <source>
        <dbReference type="PROSITE" id="PS51839"/>
    </source>
</evidence>
<evidence type="ECO:0000256" key="3">
    <source>
        <dbReference type="ARBA" id="ARBA00022485"/>
    </source>
</evidence>
<evidence type="ECO:0000259" key="7">
    <source>
        <dbReference type="PROSITE" id="PS51085"/>
    </source>
</evidence>
<dbReference type="RefSeq" id="WP_175610422.1">
    <property type="nucleotide sequence ID" value="NZ_FTOG01000003.1"/>
</dbReference>
<keyword evidence="4" id="KW-0479">Metal-binding</keyword>
<dbReference type="GO" id="GO:0051539">
    <property type="term" value="F:4 iron, 4 sulfur cluster binding"/>
    <property type="evidence" value="ECO:0007669"/>
    <property type="project" value="UniProtKB-KW"/>
</dbReference>
<dbReference type="CDD" id="cd00207">
    <property type="entry name" value="fer2"/>
    <property type="match status" value="1"/>
</dbReference>
<comment type="cofactor">
    <cofactor evidence="1">
        <name>[4Fe-4S] cluster</name>
        <dbReference type="ChEBI" id="CHEBI:49883"/>
    </cofactor>
</comment>
<keyword evidence="5" id="KW-0408">Iron</keyword>
<reference evidence="10" key="1">
    <citation type="submission" date="2017-01" db="EMBL/GenBank/DDBJ databases">
        <authorList>
            <person name="Varghese N."/>
            <person name="Submissions S."/>
        </authorList>
    </citation>
    <scope>NUCLEOTIDE SEQUENCE [LARGE SCALE GENOMIC DNA]</scope>
    <source>
        <strain evidence="10">DSM 19945</strain>
    </source>
</reference>
<dbReference type="InterPro" id="IPR001041">
    <property type="entry name" value="2Fe-2S_ferredoxin-type"/>
</dbReference>
<evidence type="ECO:0000256" key="5">
    <source>
        <dbReference type="ARBA" id="ARBA00023004"/>
    </source>
</evidence>
<dbReference type="Gene3D" id="3.10.20.740">
    <property type="match status" value="1"/>
</dbReference>
<dbReference type="GO" id="GO:0042773">
    <property type="term" value="P:ATP synthesis coupled electron transport"/>
    <property type="evidence" value="ECO:0007669"/>
    <property type="project" value="InterPro"/>
</dbReference>
<dbReference type="GO" id="GO:0016020">
    <property type="term" value="C:membrane"/>
    <property type="evidence" value="ECO:0007669"/>
    <property type="project" value="InterPro"/>
</dbReference>
<dbReference type="PROSITE" id="PS51839">
    <property type="entry name" value="4FE4S_HC3"/>
    <property type="match status" value="1"/>
</dbReference>
<evidence type="ECO:0000313" key="9">
    <source>
        <dbReference type="EMBL" id="SIS67085.1"/>
    </source>
</evidence>
<evidence type="ECO:0000256" key="4">
    <source>
        <dbReference type="ARBA" id="ARBA00022723"/>
    </source>
</evidence>
<dbReference type="InterPro" id="IPR000283">
    <property type="entry name" value="NADH_UbQ_OxRdtase_75kDa_su_CS"/>
</dbReference>
<evidence type="ECO:0000256" key="6">
    <source>
        <dbReference type="ARBA" id="ARBA00023014"/>
    </source>
</evidence>
<dbReference type="SMART" id="SM00929">
    <property type="entry name" value="NADH-G_4Fe-4S_3"/>
    <property type="match status" value="1"/>
</dbReference>
<dbReference type="EMBL" id="FTOG01000003">
    <property type="protein sequence ID" value="SIS67085.1"/>
    <property type="molecule type" value="Genomic_DNA"/>
</dbReference>
<dbReference type="PROSITE" id="PS51085">
    <property type="entry name" value="2FE2S_FER_2"/>
    <property type="match status" value="1"/>
</dbReference>
<dbReference type="SUPFAM" id="SSF54292">
    <property type="entry name" value="2Fe-2S ferredoxin-like"/>
    <property type="match status" value="1"/>
</dbReference>
<evidence type="ECO:0000313" key="10">
    <source>
        <dbReference type="Proteomes" id="UP000186221"/>
    </source>
</evidence>
<dbReference type="InterPro" id="IPR016214">
    <property type="entry name" value="NAD-red_Hydgase_HoxS_gsu"/>
</dbReference>
<dbReference type="SUPFAM" id="SSF54862">
    <property type="entry name" value="4Fe-4S ferredoxins"/>
    <property type="match status" value="1"/>
</dbReference>
<keyword evidence="6" id="KW-0411">Iron-sulfur</keyword>
<dbReference type="Proteomes" id="UP000186221">
    <property type="component" value="Unassembled WGS sequence"/>
</dbReference>
<proteinExistence type="inferred from homology"/>
<dbReference type="AlphaFoldDB" id="A0A1N7KZS9"/>
<protein>
    <submittedName>
        <fullName evidence="9">[NiFe] hydrogenase diaphorase moiety small subunit</fullName>
    </submittedName>
</protein>
<dbReference type="Pfam" id="PF10588">
    <property type="entry name" value="NADH-G_4Fe-4S_3"/>
    <property type="match status" value="1"/>
</dbReference>
<dbReference type="Gene3D" id="3.30.70.20">
    <property type="match status" value="1"/>
</dbReference>
<keyword evidence="10" id="KW-1185">Reference proteome</keyword>
<dbReference type="GO" id="GO:0008137">
    <property type="term" value="F:NADH dehydrogenase (ubiquinone) activity"/>
    <property type="evidence" value="ECO:0007669"/>
    <property type="project" value="InterPro"/>
</dbReference>
<dbReference type="InterPro" id="IPR036010">
    <property type="entry name" value="2Fe-2S_ferredoxin-like_sf"/>
</dbReference>
<name>A0A1N7KZS9_9RHOB</name>
<dbReference type="Pfam" id="PF13510">
    <property type="entry name" value="Fer2_4"/>
    <property type="match status" value="1"/>
</dbReference>
<dbReference type="GO" id="GO:0016491">
    <property type="term" value="F:oxidoreductase activity"/>
    <property type="evidence" value="ECO:0007669"/>
    <property type="project" value="InterPro"/>
</dbReference>
<feature type="domain" description="2Fe-2S ferredoxin-type" evidence="7">
    <location>
        <begin position="1"/>
        <end position="79"/>
    </location>
</feature>
<feature type="domain" description="4Fe-4S His(Cys)3-ligated-type" evidence="8">
    <location>
        <begin position="79"/>
        <end position="118"/>
    </location>
</feature>
<organism evidence="9 10">
    <name type="scientific">Rhodobacter aestuarii</name>
    <dbReference type="NCBI Taxonomy" id="453582"/>
    <lineage>
        <taxon>Bacteria</taxon>
        <taxon>Pseudomonadati</taxon>
        <taxon>Pseudomonadota</taxon>
        <taxon>Alphaproteobacteria</taxon>
        <taxon>Rhodobacterales</taxon>
        <taxon>Rhodobacter group</taxon>
        <taxon>Rhodobacter</taxon>
    </lineage>
</organism>
<dbReference type="Pfam" id="PF13459">
    <property type="entry name" value="Fer4_15"/>
    <property type="match status" value="1"/>
</dbReference>
<keyword evidence="3" id="KW-0004">4Fe-4S</keyword>
<evidence type="ECO:0000256" key="2">
    <source>
        <dbReference type="ARBA" id="ARBA00005404"/>
    </source>
</evidence>
<dbReference type="GO" id="GO:0046872">
    <property type="term" value="F:metal ion binding"/>
    <property type="evidence" value="ECO:0007669"/>
    <property type="project" value="UniProtKB-KW"/>
</dbReference>
<evidence type="ECO:0000256" key="1">
    <source>
        <dbReference type="ARBA" id="ARBA00001966"/>
    </source>
</evidence>